<comment type="similarity">
    <text evidence="2">Belongs to the bacterial solute-binding protein 5 family.</text>
</comment>
<keyword evidence="3" id="KW-0732">Signal</keyword>
<dbReference type="SUPFAM" id="SSF53850">
    <property type="entry name" value="Periplasmic binding protein-like II"/>
    <property type="match status" value="1"/>
</dbReference>
<dbReference type="RefSeq" id="WP_267218543.1">
    <property type="nucleotide sequence ID" value="NZ_JAPCWC010000001.1"/>
</dbReference>
<dbReference type="Pfam" id="PF00496">
    <property type="entry name" value="SBP_bac_5"/>
    <property type="match status" value="1"/>
</dbReference>
<accession>A0ABV6SBV6</accession>
<evidence type="ECO:0000259" key="4">
    <source>
        <dbReference type="Pfam" id="PF00496"/>
    </source>
</evidence>
<keyword evidence="6" id="KW-1185">Reference proteome</keyword>
<evidence type="ECO:0000313" key="6">
    <source>
        <dbReference type="Proteomes" id="UP001589858"/>
    </source>
</evidence>
<dbReference type="Proteomes" id="UP001589858">
    <property type="component" value="Unassembled WGS sequence"/>
</dbReference>
<dbReference type="Gene3D" id="3.10.105.10">
    <property type="entry name" value="Dipeptide-binding Protein, Domain 3"/>
    <property type="match status" value="1"/>
</dbReference>
<protein>
    <submittedName>
        <fullName evidence="5">ABC transporter substrate-binding protein</fullName>
    </submittedName>
</protein>
<name>A0ABV6SBV6_9SPHN</name>
<feature type="domain" description="Solute-binding protein family 5" evidence="4">
    <location>
        <begin position="83"/>
        <end position="427"/>
    </location>
</feature>
<dbReference type="Gene3D" id="3.40.190.10">
    <property type="entry name" value="Periplasmic binding protein-like II"/>
    <property type="match status" value="1"/>
</dbReference>
<evidence type="ECO:0000256" key="1">
    <source>
        <dbReference type="ARBA" id="ARBA00004418"/>
    </source>
</evidence>
<dbReference type="InterPro" id="IPR000914">
    <property type="entry name" value="SBP_5_dom"/>
</dbReference>
<dbReference type="PROSITE" id="PS51318">
    <property type="entry name" value="TAT"/>
    <property type="match status" value="1"/>
</dbReference>
<comment type="caution">
    <text evidence="5">The sequence shown here is derived from an EMBL/GenBank/DDBJ whole genome shotgun (WGS) entry which is preliminary data.</text>
</comment>
<comment type="subcellular location">
    <subcellularLocation>
        <location evidence="1">Periplasm</location>
    </subcellularLocation>
</comment>
<dbReference type="PIRSF" id="PIRSF002741">
    <property type="entry name" value="MppA"/>
    <property type="match status" value="1"/>
</dbReference>
<dbReference type="PANTHER" id="PTHR30290">
    <property type="entry name" value="PERIPLASMIC BINDING COMPONENT OF ABC TRANSPORTER"/>
    <property type="match status" value="1"/>
</dbReference>
<dbReference type="EMBL" id="JBHLTM010000075">
    <property type="protein sequence ID" value="MFC0686740.1"/>
    <property type="molecule type" value="Genomic_DNA"/>
</dbReference>
<evidence type="ECO:0000313" key="5">
    <source>
        <dbReference type="EMBL" id="MFC0686740.1"/>
    </source>
</evidence>
<evidence type="ECO:0000256" key="2">
    <source>
        <dbReference type="ARBA" id="ARBA00005695"/>
    </source>
</evidence>
<proteinExistence type="inferred from homology"/>
<evidence type="ECO:0000256" key="3">
    <source>
        <dbReference type="ARBA" id="ARBA00022729"/>
    </source>
</evidence>
<dbReference type="InterPro" id="IPR030678">
    <property type="entry name" value="Peptide/Ni-bd"/>
</dbReference>
<dbReference type="InterPro" id="IPR006311">
    <property type="entry name" value="TAT_signal"/>
</dbReference>
<dbReference type="PANTHER" id="PTHR30290:SF38">
    <property type="entry name" value="D,D-DIPEPTIDE-BINDING PERIPLASMIC PROTEIN DDPA-RELATED"/>
    <property type="match status" value="1"/>
</dbReference>
<sequence length="511" mass="56101">MSGGGFSRRTALAGGLAGAGLLAFGRAQDVLAVPRRGGSIRVATQSSSTADTLDPAKASVSTDYVRIGMVYEGLTTPDANLRPVPALAESLESRDRQTWIVKLRRGVTFHDGGDFTADDVVFSLLRHKDPATASKLAGIAAEFASVRASGRHEVTIRLAAPNADLPAILSQPQFAIVRKGDIHPRGNGTGPFRVRHFQPGVRTVGERFADYWMPGRPYLDRIELIAIPDEVSRVNALLAGDCQMINAVNPRSIRRIEASGSHRVMATPSGLYTDLIMRADAAPTGNPHFVEAIKHLIDRPLVKRALFRGHATIGNDQPIPPFHPYYNPNIPQTTLDLDRARWHIAKAGLKGVRVPLYCSPAAEGSVDMASIIQEFGAQAGLELAVNRVPADGYWSTHWMRHPMTFGNVNPRPTADLLFSQFYKSNGDWNETGWKNERFDRLLADARSQPDEALRKEIYGEMQRIVHDKAGTAIPVFISLIDGYDKRIKGLHPIPLGAFMGYRFSQHVWLDA</sequence>
<gene>
    <name evidence="5" type="ORF">ACFFF8_19325</name>
</gene>
<organism evidence="5 6">
    <name type="scientific">Novosphingobium clariflavum</name>
    <dbReference type="NCBI Taxonomy" id="2029884"/>
    <lineage>
        <taxon>Bacteria</taxon>
        <taxon>Pseudomonadati</taxon>
        <taxon>Pseudomonadota</taxon>
        <taxon>Alphaproteobacteria</taxon>
        <taxon>Sphingomonadales</taxon>
        <taxon>Sphingomonadaceae</taxon>
        <taxon>Novosphingobium</taxon>
    </lineage>
</organism>
<dbReference type="InterPro" id="IPR039424">
    <property type="entry name" value="SBP_5"/>
</dbReference>
<dbReference type="CDD" id="cd08503">
    <property type="entry name" value="PBP2_NikA_DppA_OppA_like_17"/>
    <property type="match status" value="1"/>
</dbReference>
<reference evidence="5 6" key="1">
    <citation type="submission" date="2024-09" db="EMBL/GenBank/DDBJ databases">
        <authorList>
            <person name="Sun Q."/>
            <person name="Mori K."/>
        </authorList>
    </citation>
    <scope>NUCLEOTIDE SEQUENCE [LARGE SCALE GENOMIC DNA]</scope>
    <source>
        <strain evidence="5 6">CICC 11035S</strain>
    </source>
</reference>